<accession>A0A0F8Z314</accession>
<feature type="non-terminal residue" evidence="2">
    <location>
        <position position="1"/>
    </location>
</feature>
<dbReference type="EMBL" id="LAZR01065984">
    <property type="protein sequence ID" value="KKK54456.1"/>
    <property type="molecule type" value="Genomic_DNA"/>
</dbReference>
<dbReference type="AlphaFoldDB" id="A0A0F8Z314"/>
<evidence type="ECO:0000313" key="2">
    <source>
        <dbReference type="EMBL" id="KKK54456.1"/>
    </source>
</evidence>
<keyword evidence="1" id="KW-1133">Transmembrane helix</keyword>
<organism evidence="2">
    <name type="scientific">marine sediment metagenome</name>
    <dbReference type="NCBI Taxonomy" id="412755"/>
    <lineage>
        <taxon>unclassified sequences</taxon>
        <taxon>metagenomes</taxon>
        <taxon>ecological metagenomes</taxon>
    </lineage>
</organism>
<comment type="caution">
    <text evidence="2">The sequence shown here is derived from an EMBL/GenBank/DDBJ whole genome shotgun (WGS) entry which is preliminary data.</text>
</comment>
<name>A0A0F8Z314_9ZZZZ</name>
<gene>
    <name evidence="2" type="ORF">LCGC14_3084590</name>
</gene>
<reference evidence="2" key="1">
    <citation type="journal article" date="2015" name="Nature">
        <title>Complex archaea that bridge the gap between prokaryotes and eukaryotes.</title>
        <authorList>
            <person name="Spang A."/>
            <person name="Saw J.H."/>
            <person name="Jorgensen S.L."/>
            <person name="Zaremba-Niedzwiedzka K."/>
            <person name="Martijn J."/>
            <person name="Lind A.E."/>
            <person name="van Eijk R."/>
            <person name="Schleper C."/>
            <person name="Guy L."/>
            <person name="Ettema T.J."/>
        </authorList>
    </citation>
    <scope>NUCLEOTIDE SEQUENCE</scope>
</reference>
<keyword evidence="1" id="KW-0812">Transmembrane</keyword>
<protein>
    <submittedName>
        <fullName evidence="2">Uncharacterized protein</fullName>
    </submittedName>
</protein>
<sequence>PGKSTSIDGFGVSKNIAVLMFSGIFLDCSSISIELYLQILKSY</sequence>
<feature type="transmembrane region" description="Helical" evidence="1">
    <location>
        <begin position="16"/>
        <end position="37"/>
    </location>
</feature>
<proteinExistence type="predicted"/>
<evidence type="ECO:0000256" key="1">
    <source>
        <dbReference type="SAM" id="Phobius"/>
    </source>
</evidence>
<keyword evidence="1" id="KW-0472">Membrane</keyword>